<dbReference type="PANTHER" id="PTHR24198:SF165">
    <property type="entry name" value="ANKYRIN REPEAT-CONTAINING PROTEIN-RELATED"/>
    <property type="match status" value="1"/>
</dbReference>
<accession>A0A9W9RZR1</accession>
<sequence length="546" mass="60147">MQMSLFDLPNELYFIIAQHLPDHASRSALMRTDRRRYNLLREYIYDQISGNEKNETLNWAAKHGFENVVRAMLRRGGDIRVDRHSYLDNWDRQPHPRQWIFMALEDAARNGHARILKLLLDHQPSALNMRSGYNDSPLVKAAANGHSEAVMVLLDHSANIPSNAINELGIGPPSSFDFSNALRQALQEGREEIVKILLADGRVKLDGQSLASAAWGGNESLVELCLREAPPWPPKSGYNSPLGAAAHQGHEAVFKMILSSDGVDPNMRDNSLRTPLSVAVQSGNSNITKILLETPGVELDPKENSGATPLLHAAGKGDTELVQYLLATGAVEVDSKGSCDFTPLFAAASNGHEKIVSMLIAAGADPDHRESYGRTALGSAAFFGAGKVVKVLLETGRVDPSSRDRPKMTPLIQAARSGRFLGRPDDFVRDKAYEQETEKIIIPLLRGEKVATSVASRLPLELDTMQDTSTREALSVMEQLLALDEVDPNAQDSTGRTALSHAAEMHEVDAVRILVEDRRVDVNLADNDGWTPMNWIKKKVKPCRWN</sequence>
<dbReference type="EMBL" id="JAPZBS010000007">
    <property type="protein sequence ID" value="KAJ5369260.1"/>
    <property type="molecule type" value="Genomic_DNA"/>
</dbReference>
<dbReference type="Gene3D" id="1.25.40.20">
    <property type="entry name" value="Ankyrin repeat-containing domain"/>
    <property type="match status" value="3"/>
</dbReference>
<dbReference type="InterPro" id="IPR036770">
    <property type="entry name" value="Ankyrin_rpt-contain_sf"/>
</dbReference>
<gene>
    <name evidence="4" type="ORF">N7496_009020</name>
</gene>
<dbReference type="GeneID" id="81441118"/>
<evidence type="ECO:0000256" key="2">
    <source>
        <dbReference type="ARBA" id="ARBA00023043"/>
    </source>
</evidence>
<keyword evidence="2 3" id="KW-0040">ANK repeat</keyword>
<protein>
    <recommendedName>
        <fullName evidence="6">F-box domain-containing protein</fullName>
    </recommendedName>
</protein>
<dbReference type="SMART" id="SM00248">
    <property type="entry name" value="ANK"/>
    <property type="match status" value="10"/>
</dbReference>
<name>A0A9W9RZR1_9EURO</name>
<comment type="caution">
    <text evidence="4">The sequence shown here is derived from an EMBL/GenBank/DDBJ whole genome shotgun (WGS) entry which is preliminary data.</text>
</comment>
<reference evidence="4" key="2">
    <citation type="journal article" date="2023" name="IMA Fungus">
        <title>Comparative genomic study of the Penicillium genus elucidates a diverse pangenome and 15 lateral gene transfer events.</title>
        <authorList>
            <person name="Petersen C."/>
            <person name="Sorensen T."/>
            <person name="Nielsen M.R."/>
            <person name="Sondergaard T.E."/>
            <person name="Sorensen J.L."/>
            <person name="Fitzpatrick D.A."/>
            <person name="Frisvad J.C."/>
            <person name="Nielsen K.L."/>
        </authorList>
    </citation>
    <scope>NUCLEOTIDE SEQUENCE</scope>
    <source>
        <strain evidence="4">IBT 29864</strain>
    </source>
</reference>
<keyword evidence="1" id="KW-0677">Repeat</keyword>
<reference evidence="4" key="1">
    <citation type="submission" date="2022-11" db="EMBL/GenBank/DDBJ databases">
        <authorList>
            <person name="Petersen C."/>
        </authorList>
    </citation>
    <scope>NUCLEOTIDE SEQUENCE</scope>
    <source>
        <strain evidence="4">IBT 29864</strain>
    </source>
</reference>
<dbReference type="PROSITE" id="PS50297">
    <property type="entry name" value="ANK_REP_REGION"/>
    <property type="match status" value="2"/>
</dbReference>
<dbReference type="Pfam" id="PF13637">
    <property type="entry name" value="Ank_4"/>
    <property type="match status" value="1"/>
</dbReference>
<dbReference type="AlphaFoldDB" id="A0A9W9RZR1"/>
<evidence type="ECO:0000256" key="1">
    <source>
        <dbReference type="ARBA" id="ARBA00022737"/>
    </source>
</evidence>
<feature type="repeat" description="ANK" evidence="3">
    <location>
        <begin position="339"/>
        <end position="371"/>
    </location>
</feature>
<evidence type="ECO:0008006" key="6">
    <source>
        <dbReference type="Google" id="ProtNLM"/>
    </source>
</evidence>
<dbReference type="RefSeq" id="XP_056554002.1">
    <property type="nucleotide sequence ID" value="XM_056701939.1"/>
</dbReference>
<keyword evidence="5" id="KW-1185">Reference proteome</keyword>
<dbReference type="Pfam" id="PF12796">
    <property type="entry name" value="Ank_2"/>
    <property type="match status" value="3"/>
</dbReference>
<dbReference type="OrthoDB" id="426293at2759"/>
<dbReference type="Proteomes" id="UP001147782">
    <property type="component" value="Unassembled WGS sequence"/>
</dbReference>
<feature type="repeat" description="ANK" evidence="3">
    <location>
        <begin position="305"/>
        <end position="330"/>
    </location>
</feature>
<evidence type="ECO:0000256" key="3">
    <source>
        <dbReference type="PROSITE-ProRule" id="PRU00023"/>
    </source>
</evidence>
<evidence type="ECO:0000313" key="4">
    <source>
        <dbReference type="EMBL" id="KAJ5369260.1"/>
    </source>
</evidence>
<dbReference type="InterPro" id="IPR002110">
    <property type="entry name" value="Ankyrin_rpt"/>
</dbReference>
<dbReference type="PANTHER" id="PTHR24198">
    <property type="entry name" value="ANKYRIN REPEAT AND PROTEIN KINASE DOMAIN-CONTAINING PROTEIN"/>
    <property type="match status" value="1"/>
</dbReference>
<proteinExistence type="predicted"/>
<organism evidence="4 5">
    <name type="scientific">Penicillium cataractarum</name>
    <dbReference type="NCBI Taxonomy" id="2100454"/>
    <lineage>
        <taxon>Eukaryota</taxon>
        <taxon>Fungi</taxon>
        <taxon>Dikarya</taxon>
        <taxon>Ascomycota</taxon>
        <taxon>Pezizomycotina</taxon>
        <taxon>Eurotiomycetes</taxon>
        <taxon>Eurotiomycetidae</taxon>
        <taxon>Eurotiales</taxon>
        <taxon>Aspergillaceae</taxon>
        <taxon>Penicillium</taxon>
    </lineage>
</organism>
<dbReference type="SUPFAM" id="SSF48403">
    <property type="entry name" value="Ankyrin repeat"/>
    <property type="match status" value="2"/>
</dbReference>
<evidence type="ECO:0000313" key="5">
    <source>
        <dbReference type="Proteomes" id="UP001147782"/>
    </source>
</evidence>
<dbReference type="PROSITE" id="PS50088">
    <property type="entry name" value="ANK_REPEAT"/>
    <property type="match status" value="2"/>
</dbReference>